<dbReference type="EMBL" id="QRGR01000018">
    <property type="protein sequence ID" value="RDV14045.1"/>
    <property type="molecule type" value="Genomic_DNA"/>
</dbReference>
<gene>
    <name evidence="1" type="ORF">DXT99_15840</name>
</gene>
<dbReference type="Proteomes" id="UP000256708">
    <property type="component" value="Unassembled WGS sequence"/>
</dbReference>
<keyword evidence="2" id="KW-1185">Reference proteome</keyword>
<dbReference type="AlphaFoldDB" id="A0A3D8L9G3"/>
<protein>
    <submittedName>
        <fullName evidence="1">Uncharacterized protein</fullName>
    </submittedName>
</protein>
<evidence type="ECO:0000313" key="1">
    <source>
        <dbReference type="EMBL" id="RDV14045.1"/>
    </source>
</evidence>
<organism evidence="1 2">
    <name type="scientific">Pontibacter diazotrophicus</name>
    <dbReference type="NCBI Taxonomy" id="1400979"/>
    <lineage>
        <taxon>Bacteria</taxon>
        <taxon>Pseudomonadati</taxon>
        <taxon>Bacteroidota</taxon>
        <taxon>Cytophagia</taxon>
        <taxon>Cytophagales</taxon>
        <taxon>Hymenobacteraceae</taxon>
        <taxon>Pontibacter</taxon>
    </lineage>
</organism>
<evidence type="ECO:0000313" key="2">
    <source>
        <dbReference type="Proteomes" id="UP000256708"/>
    </source>
</evidence>
<name>A0A3D8L9G3_9BACT</name>
<proteinExistence type="predicted"/>
<comment type="caution">
    <text evidence="1">The sequence shown here is derived from an EMBL/GenBank/DDBJ whole genome shotgun (WGS) entry which is preliminary data.</text>
</comment>
<reference evidence="2" key="1">
    <citation type="submission" date="2018-08" db="EMBL/GenBank/DDBJ databases">
        <authorList>
            <person name="Liu Z.-W."/>
            <person name="Du Z.-J."/>
        </authorList>
    </citation>
    <scope>NUCLEOTIDE SEQUENCE [LARGE SCALE GENOMIC DNA]</scope>
    <source>
        <strain evidence="2">H4X</strain>
    </source>
</reference>
<sequence length="94" mass="10644">MPETQVANVRRLKKIYFPGGTSGYFVHVNPQRPALKGGREQQSSASYRKGYQFCLLALIKGASGRPQQKKEQSFPEIFPAQYQLLAWNQARGSR</sequence>
<accession>A0A3D8L9G3</accession>